<evidence type="ECO:0000313" key="3">
    <source>
        <dbReference type="Proteomes" id="UP001153555"/>
    </source>
</evidence>
<feature type="non-terminal residue" evidence="2">
    <location>
        <position position="1"/>
    </location>
</feature>
<dbReference type="OrthoDB" id="1733119at2759"/>
<feature type="domain" description="Ribonuclease II-like barrel" evidence="1">
    <location>
        <begin position="17"/>
        <end position="78"/>
    </location>
</feature>
<gene>
    <name evidence="2" type="ORF">SHERM_10571</name>
</gene>
<dbReference type="InterPro" id="IPR056403">
    <property type="entry name" value="RNase_II_barrel"/>
</dbReference>
<reference evidence="2" key="1">
    <citation type="submission" date="2019-12" db="EMBL/GenBank/DDBJ databases">
        <authorList>
            <person name="Scholes J."/>
        </authorList>
    </citation>
    <scope>NUCLEOTIDE SEQUENCE</scope>
</reference>
<dbReference type="AlphaFoldDB" id="A0A9N7MJ89"/>
<proteinExistence type="predicted"/>
<accession>A0A9N7MJ89</accession>
<protein>
    <submittedName>
        <fullName evidence="2">Ribonuclease II- chloroplastic/mitochondrial</fullName>
    </submittedName>
</protein>
<evidence type="ECO:0000313" key="2">
    <source>
        <dbReference type="EMBL" id="CAA0808209.1"/>
    </source>
</evidence>
<name>A0A9N7MJ89_STRHE</name>
<dbReference type="Pfam" id="PF23163">
    <property type="entry name" value="CSD_RNase_II"/>
    <property type="match status" value="1"/>
</dbReference>
<organism evidence="2 3">
    <name type="scientific">Striga hermonthica</name>
    <name type="common">Purple witchweed</name>
    <name type="synonym">Buchnera hermonthica</name>
    <dbReference type="NCBI Taxonomy" id="68872"/>
    <lineage>
        <taxon>Eukaryota</taxon>
        <taxon>Viridiplantae</taxon>
        <taxon>Streptophyta</taxon>
        <taxon>Embryophyta</taxon>
        <taxon>Tracheophyta</taxon>
        <taxon>Spermatophyta</taxon>
        <taxon>Magnoliopsida</taxon>
        <taxon>eudicotyledons</taxon>
        <taxon>Gunneridae</taxon>
        <taxon>Pentapetalae</taxon>
        <taxon>asterids</taxon>
        <taxon>lamiids</taxon>
        <taxon>Lamiales</taxon>
        <taxon>Orobanchaceae</taxon>
        <taxon>Buchnereae</taxon>
        <taxon>Striga</taxon>
    </lineage>
</organism>
<sequence length="89" mass="10300">MKSNEEILESKVGKQTLKKGLLLEFQKDPERLLLVVVEKPDGKKNWVVTDHNGNMTYIKPHQITFIVPGVENFDQTEISTFVQKAQRYL</sequence>
<dbReference type="Proteomes" id="UP001153555">
    <property type="component" value="Unassembled WGS sequence"/>
</dbReference>
<comment type="caution">
    <text evidence="2">The sequence shown here is derived from an EMBL/GenBank/DDBJ whole genome shotgun (WGS) entry which is preliminary data.</text>
</comment>
<feature type="non-terminal residue" evidence="2">
    <location>
        <position position="89"/>
    </location>
</feature>
<dbReference type="EMBL" id="CACSLK010002554">
    <property type="protein sequence ID" value="CAA0808209.1"/>
    <property type="molecule type" value="Genomic_DNA"/>
</dbReference>
<evidence type="ECO:0000259" key="1">
    <source>
        <dbReference type="Pfam" id="PF23163"/>
    </source>
</evidence>
<keyword evidence="3" id="KW-1185">Reference proteome</keyword>